<keyword evidence="2" id="KW-1185">Reference proteome</keyword>
<dbReference type="Pfam" id="PF04832">
    <property type="entry name" value="SOUL"/>
    <property type="match status" value="1"/>
</dbReference>
<dbReference type="InterPro" id="IPR006917">
    <property type="entry name" value="SOUL_heme-bd"/>
</dbReference>
<dbReference type="Gene3D" id="3.20.80.10">
    <property type="entry name" value="Regulatory factor, effector binding domain"/>
    <property type="match status" value="1"/>
</dbReference>
<dbReference type="InterPro" id="IPR011256">
    <property type="entry name" value="Reg_factor_effector_dom_sf"/>
</dbReference>
<protein>
    <submittedName>
        <fullName evidence="1">SOUL heme-binding protein</fullName>
    </submittedName>
</protein>
<dbReference type="EMBL" id="FWFK01000001">
    <property type="protein sequence ID" value="SLN20196.1"/>
    <property type="molecule type" value="Genomic_DNA"/>
</dbReference>
<dbReference type="SUPFAM" id="SSF55136">
    <property type="entry name" value="Probable bacterial effector-binding domain"/>
    <property type="match status" value="1"/>
</dbReference>
<gene>
    <name evidence="1" type="ORF">ROJ8625_00723</name>
</gene>
<evidence type="ECO:0000313" key="2">
    <source>
        <dbReference type="Proteomes" id="UP000193570"/>
    </source>
</evidence>
<reference evidence="1 2" key="1">
    <citation type="submission" date="2017-03" db="EMBL/GenBank/DDBJ databases">
        <authorList>
            <person name="Afonso C.L."/>
            <person name="Miller P.J."/>
            <person name="Scott M.A."/>
            <person name="Spackman E."/>
            <person name="Goraichik I."/>
            <person name="Dimitrov K.M."/>
            <person name="Suarez D.L."/>
            <person name="Swayne D.E."/>
        </authorList>
    </citation>
    <scope>NUCLEOTIDE SEQUENCE [LARGE SCALE GENOMIC DNA]</scope>
    <source>
        <strain evidence="1 2">CECT 8625</strain>
    </source>
</reference>
<organism evidence="1 2">
    <name type="scientific">Roseivivax jejudonensis</name>
    <dbReference type="NCBI Taxonomy" id="1529041"/>
    <lineage>
        <taxon>Bacteria</taxon>
        <taxon>Pseudomonadati</taxon>
        <taxon>Pseudomonadota</taxon>
        <taxon>Alphaproteobacteria</taxon>
        <taxon>Rhodobacterales</taxon>
        <taxon>Roseobacteraceae</taxon>
        <taxon>Roseivivax</taxon>
    </lineage>
</organism>
<accession>A0A1X6YGT9</accession>
<evidence type="ECO:0000313" key="1">
    <source>
        <dbReference type="EMBL" id="SLN20196.1"/>
    </source>
</evidence>
<dbReference type="RefSeq" id="WP_234984153.1">
    <property type="nucleotide sequence ID" value="NZ_FWFK01000001.1"/>
</dbReference>
<proteinExistence type="predicted"/>
<dbReference type="Proteomes" id="UP000193570">
    <property type="component" value="Unassembled WGS sequence"/>
</dbReference>
<sequence length="191" mass="20618">MAAASVAADGVAGGYRGYEAPDYTVEARAGDVEIRRYAPHLVAEVTLAGPRDGALRQGFRILAGYIFGKNASEEKIAMTVPVTRQPAVAAAVPDGDAWTVSFVVPRGRSQSDLPEPHREGIRLTERPAERLAVLAFSGLATEARIARQARRLDAGIAALGETPSGALRAMWYDDPFTLPWRRRNEIARPLP</sequence>
<dbReference type="PANTHER" id="PTHR11220:SF58">
    <property type="entry name" value="SOUL HEME-BINDING FAMILY PROTEIN"/>
    <property type="match status" value="1"/>
</dbReference>
<dbReference type="PANTHER" id="PTHR11220">
    <property type="entry name" value="HEME-BINDING PROTEIN-RELATED"/>
    <property type="match status" value="1"/>
</dbReference>
<dbReference type="AlphaFoldDB" id="A0A1X6YGT9"/>
<name>A0A1X6YGT9_9RHOB</name>